<dbReference type="PANTHER" id="PTHR12608">
    <property type="entry name" value="TRANSMEMBRANE PROTEIN HTP-1 RELATED"/>
    <property type="match status" value="1"/>
</dbReference>
<feature type="non-terminal residue" evidence="8">
    <location>
        <position position="222"/>
    </location>
</feature>
<evidence type="ECO:0000256" key="3">
    <source>
        <dbReference type="ARBA" id="ARBA00022692"/>
    </source>
</evidence>
<comment type="similarity">
    <text evidence="2 6">Belongs to the GDT1 family.</text>
</comment>
<keyword evidence="7" id="KW-0175">Coiled coil</keyword>
<evidence type="ECO:0000313" key="9">
    <source>
        <dbReference type="Proteomes" id="UP000278143"/>
    </source>
</evidence>
<dbReference type="SUPFAM" id="SSF103473">
    <property type="entry name" value="MFS general substrate transporter"/>
    <property type="match status" value="1"/>
</dbReference>
<dbReference type="GO" id="GO:0005794">
    <property type="term" value="C:Golgi apparatus"/>
    <property type="evidence" value="ECO:0007669"/>
    <property type="project" value="TreeGrafter"/>
</dbReference>
<dbReference type="PANTHER" id="PTHR12608:SF1">
    <property type="entry name" value="TRANSMEMBRANE PROTEIN 165"/>
    <property type="match status" value="1"/>
</dbReference>
<feature type="transmembrane region" description="Helical" evidence="6">
    <location>
        <begin position="135"/>
        <end position="154"/>
    </location>
</feature>
<evidence type="ECO:0000256" key="4">
    <source>
        <dbReference type="ARBA" id="ARBA00022989"/>
    </source>
</evidence>
<keyword evidence="5 6" id="KW-0472">Membrane</keyword>
<dbReference type="GO" id="GO:0032468">
    <property type="term" value="P:Golgi calcium ion homeostasis"/>
    <property type="evidence" value="ECO:0007669"/>
    <property type="project" value="TreeGrafter"/>
</dbReference>
<dbReference type="InterPro" id="IPR001727">
    <property type="entry name" value="GDT1-like"/>
</dbReference>
<dbReference type="OrthoDB" id="442680at2759"/>
<dbReference type="AlphaFoldDB" id="A0A4P9YSN2"/>
<evidence type="ECO:0000256" key="2">
    <source>
        <dbReference type="ARBA" id="ARBA00009190"/>
    </source>
</evidence>
<evidence type="ECO:0000313" key="8">
    <source>
        <dbReference type="EMBL" id="RKP22372.1"/>
    </source>
</evidence>
<keyword evidence="3 6" id="KW-0812">Transmembrane</keyword>
<keyword evidence="9" id="KW-1185">Reference proteome</keyword>
<feature type="transmembrane region" description="Helical" evidence="6">
    <location>
        <begin position="57"/>
        <end position="74"/>
    </location>
</feature>
<evidence type="ECO:0000256" key="7">
    <source>
        <dbReference type="SAM" id="Coils"/>
    </source>
</evidence>
<feature type="transmembrane region" description="Helical" evidence="6">
    <location>
        <begin position="25"/>
        <end position="45"/>
    </location>
</feature>
<protein>
    <recommendedName>
        <fullName evidence="6">GDT1 family protein</fullName>
    </recommendedName>
</protein>
<sequence length="222" mass="24172">MILGSEIGDKTFLIAAVLAMRQPRLLIFTAAMAAMLVMSVLSAWLGHIVPNLLPQHMVNLCTSVLFLLFGLMMLREGWEMQANEQQKELEEVRAELEEKEWHDDDDDTGDTIEMESGMHRTGMSKAAGKSGLRIAASRLLSPVFVQTFLLVFLAEWGDRSQFATIAMAAAQDVTATIVGTVVGHAVCTGLAVVGGRLLAQRISVRTVTMTGAALFSLFGLIY</sequence>
<dbReference type="GO" id="GO:0015085">
    <property type="term" value="F:calcium ion transmembrane transporter activity"/>
    <property type="evidence" value="ECO:0007669"/>
    <property type="project" value="TreeGrafter"/>
</dbReference>
<feature type="coiled-coil region" evidence="7">
    <location>
        <begin position="75"/>
        <end position="102"/>
    </location>
</feature>
<dbReference type="InterPro" id="IPR049555">
    <property type="entry name" value="GDT1-like_CS"/>
</dbReference>
<dbReference type="GO" id="GO:0000329">
    <property type="term" value="C:fungal-type vacuole membrane"/>
    <property type="evidence" value="ECO:0007669"/>
    <property type="project" value="TreeGrafter"/>
</dbReference>
<accession>A0A4P9YSN2</accession>
<comment type="subcellular location">
    <subcellularLocation>
        <location evidence="1 6">Membrane</location>
        <topology evidence="1 6">Multi-pass membrane protein</topology>
    </subcellularLocation>
</comment>
<dbReference type="InterPro" id="IPR036259">
    <property type="entry name" value="MFS_trans_sf"/>
</dbReference>
<keyword evidence="4 6" id="KW-1133">Transmembrane helix</keyword>
<feature type="transmembrane region" description="Helical" evidence="6">
    <location>
        <begin position="174"/>
        <end position="195"/>
    </location>
</feature>
<evidence type="ECO:0000256" key="1">
    <source>
        <dbReference type="ARBA" id="ARBA00004141"/>
    </source>
</evidence>
<dbReference type="GO" id="GO:0005384">
    <property type="term" value="F:manganese ion transmembrane transporter activity"/>
    <property type="evidence" value="ECO:0007669"/>
    <property type="project" value="TreeGrafter"/>
</dbReference>
<reference evidence="9" key="1">
    <citation type="journal article" date="2018" name="Nat. Microbiol.">
        <title>Leveraging single-cell genomics to expand the fungal tree of life.</title>
        <authorList>
            <person name="Ahrendt S.R."/>
            <person name="Quandt C.A."/>
            <person name="Ciobanu D."/>
            <person name="Clum A."/>
            <person name="Salamov A."/>
            <person name="Andreopoulos B."/>
            <person name="Cheng J.F."/>
            <person name="Woyke T."/>
            <person name="Pelin A."/>
            <person name="Henrissat B."/>
            <person name="Reynolds N.K."/>
            <person name="Benny G.L."/>
            <person name="Smith M.E."/>
            <person name="James T.Y."/>
            <person name="Grigoriev I.V."/>
        </authorList>
    </citation>
    <scope>NUCLEOTIDE SEQUENCE [LARGE SCALE GENOMIC DNA]</scope>
    <source>
        <strain evidence="9">Benny S71-1</strain>
    </source>
</reference>
<dbReference type="EMBL" id="KZ992192">
    <property type="protein sequence ID" value="RKP22372.1"/>
    <property type="molecule type" value="Genomic_DNA"/>
</dbReference>
<organism evidence="8 9">
    <name type="scientific">Syncephalis pseudoplumigaleata</name>
    <dbReference type="NCBI Taxonomy" id="1712513"/>
    <lineage>
        <taxon>Eukaryota</taxon>
        <taxon>Fungi</taxon>
        <taxon>Fungi incertae sedis</taxon>
        <taxon>Zoopagomycota</taxon>
        <taxon>Zoopagomycotina</taxon>
        <taxon>Zoopagomycetes</taxon>
        <taxon>Zoopagales</taxon>
        <taxon>Piptocephalidaceae</taxon>
        <taxon>Syncephalis</taxon>
    </lineage>
</organism>
<proteinExistence type="inferred from homology"/>
<dbReference type="Pfam" id="PF01169">
    <property type="entry name" value="GDT1"/>
    <property type="match status" value="2"/>
</dbReference>
<evidence type="ECO:0000256" key="5">
    <source>
        <dbReference type="ARBA" id="ARBA00023136"/>
    </source>
</evidence>
<name>A0A4P9YSN2_9FUNG</name>
<feature type="transmembrane region" description="Helical" evidence="6">
    <location>
        <begin position="202"/>
        <end position="221"/>
    </location>
</feature>
<dbReference type="PROSITE" id="PS01214">
    <property type="entry name" value="UPF0016"/>
    <property type="match status" value="1"/>
</dbReference>
<dbReference type="GO" id="GO:0032472">
    <property type="term" value="P:Golgi calcium ion transport"/>
    <property type="evidence" value="ECO:0007669"/>
    <property type="project" value="TreeGrafter"/>
</dbReference>
<evidence type="ECO:0000256" key="6">
    <source>
        <dbReference type="RuleBase" id="RU365102"/>
    </source>
</evidence>
<dbReference type="Proteomes" id="UP000278143">
    <property type="component" value="Unassembled WGS sequence"/>
</dbReference>
<gene>
    <name evidence="8" type="ORF">SYNPS1DRAFT_10645</name>
</gene>